<protein>
    <submittedName>
        <fullName evidence="2">GNAT family N-acetyltransferase</fullName>
    </submittedName>
</protein>
<proteinExistence type="predicted"/>
<evidence type="ECO:0000313" key="2">
    <source>
        <dbReference type="EMBL" id="NAS23672.1"/>
    </source>
</evidence>
<dbReference type="Gene3D" id="3.40.630.90">
    <property type="match status" value="1"/>
</dbReference>
<dbReference type="InterPro" id="IPR041496">
    <property type="entry name" value="YitH/HolE_GNAT"/>
</dbReference>
<dbReference type="InterPro" id="IPR016181">
    <property type="entry name" value="Acyl_CoA_acyltransferase"/>
</dbReference>
<reference evidence="2 3" key="1">
    <citation type="submission" date="2020-01" db="EMBL/GenBank/DDBJ databases">
        <title>Herbidospora sp. NEAU-GS84 nov., a novel actinomycete isolated from soil.</title>
        <authorList>
            <person name="Han L."/>
        </authorList>
    </citation>
    <scope>NUCLEOTIDE SEQUENCE [LARGE SCALE GENOMIC DNA]</scope>
    <source>
        <strain evidence="2 3">NEAU-GS84</strain>
    </source>
</reference>
<dbReference type="EMBL" id="WXEW01000005">
    <property type="protein sequence ID" value="NAS23672.1"/>
    <property type="molecule type" value="Genomic_DNA"/>
</dbReference>
<dbReference type="PROSITE" id="PS51186">
    <property type="entry name" value="GNAT"/>
    <property type="match status" value="1"/>
</dbReference>
<evidence type="ECO:0000313" key="3">
    <source>
        <dbReference type="Proteomes" id="UP000479526"/>
    </source>
</evidence>
<accession>A0A7C9NIS7</accession>
<dbReference type="SUPFAM" id="SSF55729">
    <property type="entry name" value="Acyl-CoA N-acyltransferases (Nat)"/>
    <property type="match status" value="1"/>
</dbReference>
<organism evidence="2 3">
    <name type="scientific">Herbidospora solisilvae</name>
    <dbReference type="NCBI Taxonomy" id="2696284"/>
    <lineage>
        <taxon>Bacteria</taxon>
        <taxon>Bacillati</taxon>
        <taxon>Actinomycetota</taxon>
        <taxon>Actinomycetes</taxon>
        <taxon>Streptosporangiales</taxon>
        <taxon>Streptosporangiaceae</taxon>
        <taxon>Herbidospora</taxon>
    </lineage>
</organism>
<dbReference type="RefSeq" id="WP_161480930.1">
    <property type="nucleotide sequence ID" value="NZ_WXEW01000005.1"/>
</dbReference>
<dbReference type="Pfam" id="PF18014">
    <property type="entry name" value="Acetyltransf_18"/>
    <property type="match status" value="1"/>
</dbReference>
<dbReference type="InterPro" id="IPR000182">
    <property type="entry name" value="GNAT_dom"/>
</dbReference>
<dbReference type="InterPro" id="IPR052729">
    <property type="entry name" value="Acyl/Acetyltrans_Enzymes"/>
</dbReference>
<sequence>MTFSIHRLGVDRLDDFLDLAVQRDWTPEREKCRLLYEIGEVHGVDAPDGDGLAATVALVRFGTRVTAISMMLVARRYERQGLGGRLMRHALDVAGTDTATLTATAYGRPLYERLGFRATGVCDVYTGTFTGTASRRTAELTDLAAVVKLDEEVYGAPRAELFARLPGFCESFRVTEGGFGASWHNGHMTILGPVVAASAADAEDLLSDLAAEATGPIRVEAFLPAAARWARDHGLTPAFSTTIMEYGTPMTTDVSRVYTPVMQALA</sequence>
<comment type="caution">
    <text evidence="2">The sequence shown here is derived from an EMBL/GenBank/DDBJ whole genome shotgun (WGS) entry which is preliminary data.</text>
</comment>
<dbReference type="Proteomes" id="UP000479526">
    <property type="component" value="Unassembled WGS sequence"/>
</dbReference>
<keyword evidence="3" id="KW-1185">Reference proteome</keyword>
<feature type="domain" description="N-acetyltransferase" evidence="1">
    <location>
        <begin position="3"/>
        <end position="139"/>
    </location>
</feature>
<dbReference type="Gene3D" id="3.40.630.30">
    <property type="match status" value="1"/>
</dbReference>
<dbReference type="PANTHER" id="PTHR47237">
    <property type="entry name" value="SLL0310 PROTEIN"/>
    <property type="match status" value="1"/>
</dbReference>
<gene>
    <name evidence="2" type="ORF">GT755_18485</name>
</gene>
<dbReference type="AlphaFoldDB" id="A0A7C9NIS7"/>
<dbReference type="GO" id="GO:0016747">
    <property type="term" value="F:acyltransferase activity, transferring groups other than amino-acyl groups"/>
    <property type="evidence" value="ECO:0007669"/>
    <property type="project" value="InterPro"/>
</dbReference>
<dbReference type="CDD" id="cd04301">
    <property type="entry name" value="NAT_SF"/>
    <property type="match status" value="1"/>
</dbReference>
<dbReference type="Pfam" id="PF13673">
    <property type="entry name" value="Acetyltransf_10"/>
    <property type="match status" value="1"/>
</dbReference>
<dbReference type="PANTHER" id="PTHR47237:SF2">
    <property type="entry name" value="BLL4206 PROTEIN"/>
    <property type="match status" value="1"/>
</dbReference>
<evidence type="ECO:0000259" key="1">
    <source>
        <dbReference type="PROSITE" id="PS51186"/>
    </source>
</evidence>
<name>A0A7C9NIS7_9ACTN</name>
<keyword evidence="2" id="KW-0808">Transferase</keyword>